<feature type="region of interest" description="Disordered" evidence="1">
    <location>
        <begin position="174"/>
        <end position="230"/>
    </location>
</feature>
<reference evidence="2 3" key="1">
    <citation type="journal article" date="2009" name="Science">
        <title>Green evolution and dynamic adaptations revealed by genomes of the marine picoeukaryotes Micromonas.</title>
        <authorList>
            <person name="Worden A.Z."/>
            <person name="Lee J.H."/>
            <person name="Mock T."/>
            <person name="Rouze P."/>
            <person name="Simmons M.P."/>
            <person name="Aerts A.L."/>
            <person name="Allen A.E."/>
            <person name="Cuvelier M.L."/>
            <person name="Derelle E."/>
            <person name="Everett M.V."/>
            <person name="Foulon E."/>
            <person name="Grimwood J."/>
            <person name="Gundlach H."/>
            <person name="Henrissat B."/>
            <person name="Napoli C."/>
            <person name="McDonald S.M."/>
            <person name="Parker M.S."/>
            <person name="Rombauts S."/>
            <person name="Salamov A."/>
            <person name="Von Dassow P."/>
            <person name="Badger J.H."/>
            <person name="Coutinho P.M."/>
            <person name="Demir E."/>
            <person name="Dubchak I."/>
            <person name="Gentemann C."/>
            <person name="Eikrem W."/>
            <person name="Gready J.E."/>
            <person name="John U."/>
            <person name="Lanier W."/>
            <person name="Lindquist E.A."/>
            <person name="Lucas S."/>
            <person name="Mayer K.F."/>
            <person name="Moreau H."/>
            <person name="Not F."/>
            <person name="Otillar R."/>
            <person name="Panaud O."/>
            <person name="Pangilinan J."/>
            <person name="Paulsen I."/>
            <person name="Piegu B."/>
            <person name="Poliakov A."/>
            <person name="Robbens S."/>
            <person name="Schmutz J."/>
            <person name="Toulza E."/>
            <person name="Wyss T."/>
            <person name="Zelensky A."/>
            <person name="Zhou K."/>
            <person name="Armbrust E.V."/>
            <person name="Bhattacharya D."/>
            <person name="Goodenough U.W."/>
            <person name="Van de Peer Y."/>
            <person name="Grigoriev I.V."/>
        </authorList>
    </citation>
    <scope>NUCLEOTIDE SEQUENCE [LARGE SCALE GENOMIC DNA]</scope>
    <source>
        <strain evidence="2 3">CCMP1545</strain>
    </source>
</reference>
<accession>C1MY56</accession>
<keyword evidence="3" id="KW-1185">Reference proteome</keyword>
<sequence>MSGKTGARAHLLNPDGELKHIGAGERCGNDDSAAACASETPCARSAREGVMGDSAFAKSRNGDDRSDACERSEDGNEDVKVRKHTRDDVPATSTAISAELRARRARAGDDLAGSTRGKTTWRENICARAHHVVRAPVGRQRPFRGKHPRGHLIVIAHDARTRVSCAIDRSIARARRVSERTRASQSRFVATRKKSAKTFRGTDDPRTRARDENKERTRGGRSRTRFDASP</sequence>
<feature type="compositionally biased region" description="Basic and acidic residues" evidence="1">
    <location>
        <begin position="60"/>
        <end position="89"/>
    </location>
</feature>
<name>C1MY56_MICPC</name>
<dbReference type="AlphaFoldDB" id="C1MY56"/>
<proteinExistence type="predicted"/>
<feature type="region of interest" description="Disordered" evidence="1">
    <location>
        <begin position="51"/>
        <end position="94"/>
    </location>
</feature>
<gene>
    <name evidence="2" type="ORF">MICPUCDRAFT_60408</name>
</gene>
<dbReference type="KEGG" id="mpp:MICPUCDRAFT_60408"/>
<dbReference type="Proteomes" id="UP000001876">
    <property type="component" value="Unassembled WGS sequence"/>
</dbReference>
<evidence type="ECO:0000313" key="3">
    <source>
        <dbReference type="Proteomes" id="UP000001876"/>
    </source>
</evidence>
<organism evidence="3">
    <name type="scientific">Micromonas pusilla (strain CCMP1545)</name>
    <name type="common">Picoplanktonic green alga</name>
    <dbReference type="NCBI Taxonomy" id="564608"/>
    <lineage>
        <taxon>Eukaryota</taxon>
        <taxon>Viridiplantae</taxon>
        <taxon>Chlorophyta</taxon>
        <taxon>Mamiellophyceae</taxon>
        <taxon>Mamiellales</taxon>
        <taxon>Mamiellaceae</taxon>
        <taxon>Micromonas</taxon>
    </lineage>
</organism>
<protein>
    <submittedName>
        <fullName evidence="2">Predicted protein</fullName>
    </submittedName>
</protein>
<dbReference type="GeneID" id="9686249"/>
<dbReference type="EMBL" id="GG663742">
    <property type="protein sequence ID" value="EEH55279.1"/>
    <property type="molecule type" value="Genomic_DNA"/>
</dbReference>
<feature type="compositionally biased region" description="Basic and acidic residues" evidence="1">
    <location>
        <begin position="200"/>
        <end position="218"/>
    </location>
</feature>
<dbReference type="RefSeq" id="XP_003060510.1">
    <property type="nucleotide sequence ID" value="XM_003060464.1"/>
</dbReference>
<evidence type="ECO:0000313" key="2">
    <source>
        <dbReference type="EMBL" id="EEH55279.1"/>
    </source>
</evidence>
<evidence type="ECO:0000256" key="1">
    <source>
        <dbReference type="SAM" id="MobiDB-lite"/>
    </source>
</evidence>